<dbReference type="Pfam" id="PF01522">
    <property type="entry name" value="Polysacc_deac_1"/>
    <property type="match status" value="1"/>
</dbReference>
<dbReference type="AlphaFoldDB" id="A0A497YH52"/>
<proteinExistence type="predicted"/>
<gene>
    <name evidence="3" type="ORF">DFR62_0428</name>
</gene>
<evidence type="ECO:0000313" key="4">
    <source>
        <dbReference type="Proteomes" id="UP000280791"/>
    </source>
</evidence>
<dbReference type="PROSITE" id="PS51257">
    <property type="entry name" value="PROKAR_LIPOPROTEIN"/>
    <property type="match status" value="1"/>
</dbReference>
<dbReference type="GO" id="GO:0016810">
    <property type="term" value="F:hydrolase activity, acting on carbon-nitrogen (but not peptide) bonds"/>
    <property type="evidence" value="ECO:0007669"/>
    <property type="project" value="InterPro"/>
</dbReference>
<keyword evidence="4" id="KW-1185">Reference proteome</keyword>
<name>A0A497YH52_9BACL</name>
<evidence type="ECO:0000259" key="2">
    <source>
        <dbReference type="PROSITE" id="PS51677"/>
    </source>
</evidence>
<sequence length="291" mass="32772">MKKQNWLLPAYAIFLLGACSDETASEPEDTAQEQSAQTDDVEEDVASEQSPSDQEEQAEIEEQENAEEQGAEEDSEKVAEPRYRINPQNSKVEPIGDANEQAVLITIDDAPDTYSLEMAETLKELDVPAIFFVNGHFLDTEEEQQTLSEIHDMGFAIGNHTNTHVNLKQSTESVQQDEIVSLNERVEAIIGEAPKFFRAPFGVNTEFSKALAEEQGMVRMNWTYGYDFMQGYMEPEALTEIMVNAPELNSGGNLLMHDREWTNEALPQIIEGLRDKGYEFVDPDEIEEVQP</sequence>
<dbReference type="PROSITE" id="PS51677">
    <property type="entry name" value="NODB"/>
    <property type="match status" value="1"/>
</dbReference>
<protein>
    <submittedName>
        <fullName evidence="3">Peptidoglycan/xylan/chitin deacetylase (PgdA/CDA1 family)</fullName>
    </submittedName>
</protein>
<organism evidence="3 4">
    <name type="scientific">Planococcus citreus</name>
    <dbReference type="NCBI Taxonomy" id="1373"/>
    <lineage>
        <taxon>Bacteria</taxon>
        <taxon>Bacillati</taxon>
        <taxon>Bacillota</taxon>
        <taxon>Bacilli</taxon>
        <taxon>Bacillales</taxon>
        <taxon>Caryophanaceae</taxon>
        <taxon>Planococcus</taxon>
    </lineage>
</organism>
<dbReference type="SUPFAM" id="SSF88713">
    <property type="entry name" value="Glycoside hydrolase/deacetylase"/>
    <property type="match status" value="1"/>
</dbReference>
<dbReference type="RefSeq" id="WP_121297803.1">
    <property type="nucleotide sequence ID" value="NZ_QBEW01000014.1"/>
</dbReference>
<feature type="domain" description="NodB homology" evidence="2">
    <location>
        <begin position="101"/>
        <end position="281"/>
    </location>
</feature>
<accession>A0A497YH52</accession>
<feature type="compositionally biased region" description="Acidic residues" evidence="1">
    <location>
        <begin position="53"/>
        <end position="75"/>
    </location>
</feature>
<dbReference type="GO" id="GO:0005975">
    <property type="term" value="P:carbohydrate metabolic process"/>
    <property type="evidence" value="ECO:0007669"/>
    <property type="project" value="InterPro"/>
</dbReference>
<reference evidence="3 4" key="1">
    <citation type="submission" date="2018-10" db="EMBL/GenBank/DDBJ databases">
        <title>Genomic Encyclopedia of Type Strains, Phase IV (KMG-IV): sequencing the most valuable type-strain genomes for metagenomic binning, comparative biology and taxonomic classification.</title>
        <authorList>
            <person name="Goeker M."/>
        </authorList>
    </citation>
    <scope>NUCLEOTIDE SEQUENCE [LARGE SCALE GENOMIC DNA]</scope>
    <source>
        <strain evidence="3 4">DSM 20549</strain>
    </source>
</reference>
<dbReference type="Gene3D" id="3.20.20.370">
    <property type="entry name" value="Glycoside hydrolase/deacetylase"/>
    <property type="match status" value="1"/>
</dbReference>
<dbReference type="CDD" id="cd10917">
    <property type="entry name" value="CE4_NodB_like_6s_7s"/>
    <property type="match status" value="1"/>
</dbReference>
<dbReference type="EMBL" id="RCCP01000001">
    <property type="protein sequence ID" value="RLJ90286.1"/>
    <property type="molecule type" value="Genomic_DNA"/>
</dbReference>
<dbReference type="InterPro" id="IPR002509">
    <property type="entry name" value="NODB_dom"/>
</dbReference>
<dbReference type="InterPro" id="IPR011330">
    <property type="entry name" value="Glyco_hydro/deAcase_b/a-brl"/>
</dbReference>
<comment type="caution">
    <text evidence="3">The sequence shown here is derived from an EMBL/GenBank/DDBJ whole genome shotgun (WGS) entry which is preliminary data.</text>
</comment>
<evidence type="ECO:0000313" key="3">
    <source>
        <dbReference type="EMBL" id="RLJ90286.1"/>
    </source>
</evidence>
<evidence type="ECO:0000256" key="1">
    <source>
        <dbReference type="SAM" id="MobiDB-lite"/>
    </source>
</evidence>
<dbReference type="PANTHER" id="PTHR10587">
    <property type="entry name" value="GLYCOSYL TRANSFERASE-RELATED"/>
    <property type="match status" value="1"/>
</dbReference>
<dbReference type="InterPro" id="IPR050248">
    <property type="entry name" value="Polysacc_deacetylase_ArnD"/>
</dbReference>
<dbReference type="Proteomes" id="UP000280791">
    <property type="component" value="Unassembled WGS sequence"/>
</dbReference>
<dbReference type="OrthoDB" id="9806342at2"/>
<feature type="region of interest" description="Disordered" evidence="1">
    <location>
        <begin position="23"/>
        <end position="93"/>
    </location>
</feature>